<keyword evidence="8" id="KW-1185">Reference proteome</keyword>
<evidence type="ECO:0000256" key="5">
    <source>
        <dbReference type="SAM" id="Phobius"/>
    </source>
</evidence>
<evidence type="ECO:0000259" key="6">
    <source>
        <dbReference type="Pfam" id="PF04932"/>
    </source>
</evidence>
<feature type="transmembrane region" description="Helical" evidence="5">
    <location>
        <begin position="5"/>
        <end position="25"/>
    </location>
</feature>
<evidence type="ECO:0000256" key="3">
    <source>
        <dbReference type="ARBA" id="ARBA00022989"/>
    </source>
</evidence>
<keyword evidence="3 5" id="KW-1133">Transmembrane helix</keyword>
<gene>
    <name evidence="7" type="ORF">SAMN05444141_106152</name>
</gene>
<dbReference type="InterPro" id="IPR051533">
    <property type="entry name" value="WaaL-like"/>
</dbReference>
<dbReference type="AlphaFoldDB" id="A0A1I7CMI6"/>
<evidence type="ECO:0000313" key="8">
    <source>
        <dbReference type="Proteomes" id="UP000183371"/>
    </source>
</evidence>
<evidence type="ECO:0000313" key="7">
    <source>
        <dbReference type="EMBL" id="SFU00641.1"/>
    </source>
</evidence>
<dbReference type="PANTHER" id="PTHR37422:SF13">
    <property type="entry name" value="LIPOPOLYSACCHARIDE BIOSYNTHESIS PROTEIN PA4999-RELATED"/>
    <property type="match status" value="1"/>
</dbReference>
<feature type="transmembrane region" description="Helical" evidence="5">
    <location>
        <begin position="235"/>
        <end position="255"/>
    </location>
</feature>
<dbReference type="InterPro" id="IPR007016">
    <property type="entry name" value="O-antigen_ligase-rel_domated"/>
</dbReference>
<accession>A0A1I7CMI6</accession>
<feature type="transmembrane region" description="Helical" evidence="5">
    <location>
        <begin position="383"/>
        <end position="406"/>
    </location>
</feature>
<feature type="transmembrane region" description="Helical" evidence="5">
    <location>
        <begin position="120"/>
        <end position="138"/>
    </location>
</feature>
<proteinExistence type="predicted"/>
<evidence type="ECO:0000256" key="4">
    <source>
        <dbReference type="ARBA" id="ARBA00023136"/>
    </source>
</evidence>
<keyword evidence="4 5" id="KW-0472">Membrane</keyword>
<feature type="transmembrane region" description="Helical" evidence="5">
    <location>
        <begin position="145"/>
        <end position="167"/>
    </location>
</feature>
<dbReference type="EMBL" id="FPBD01000006">
    <property type="protein sequence ID" value="SFU00641.1"/>
    <property type="molecule type" value="Genomic_DNA"/>
</dbReference>
<feature type="transmembrane region" description="Helical" evidence="5">
    <location>
        <begin position="261"/>
        <end position="280"/>
    </location>
</feature>
<sequence length="474" mass="51713">MSRSFLDRTAFTLVLLLIVFCPLVLGSNRVLLWIVNFAVVWAAFLLWSTARINWSYQGPPISQLVFPFLCLGSVLLWISIQLVPSDFAGLSNPIWNYSEVLLQEELDGRMTSNPLLSKLTLLRLTTYVVFAWLIIQFAKETSSAYVLLLAVIYSATAYAIYGALALASGDPNILWFGPRFDTTNLTATFVNRNSAATYFGISAITATTLFYARVRKLVQTSSTSEPFLHLLEKLASLKTASLLGPAIILWGAVFLTNSRAGIASSLIALLLFLFLCLGPFSISRKRRSRGVSASSILVVLVVAGVIGLLLVQSGNAIGLRLIQQGISDSYRLQLYQTVLQMIGDYPLQGVGAGAFPTMLMLYPTSELPGELTWDKAHNSYLEAIVGLGIPASIILFAVFIWSFSKCLSGLYSRRVRKLYPAIGICSSTVVVIHSTVDFSIEIQAVALVYIVMLCVGVAQSLSTRNSRAGSSVRG</sequence>
<evidence type="ECO:0000256" key="2">
    <source>
        <dbReference type="ARBA" id="ARBA00022692"/>
    </source>
</evidence>
<reference evidence="8" key="1">
    <citation type="submission" date="2016-10" db="EMBL/GenBank/DDBJ databases">
        <authorList>
            <person name="Varghese N."/>
            <person name="Submissions S."/>
        </authorList>
    </citation>
    <scope>NUCLEOTIDE SEQUENCE [LARGE SCALE GENOMIC DNA]</scope>
    <source>
        <strain evidence="8">DSM 17465</strain>
    </source>
</reference>
<feature type="transmembrane region" description="Helical" evidence="5">
    <location>
        <begin position="64"/>
        <end position="83"/>
    </location>
</feature>
<protein>
    <submittedName>
        <fullName evidence="7">O-Antigen ligase</fullName>
    </submittedName>
</protein>
<feature type="transmembrane region" description="Helical" evidence="5">
    <location>
        <begin position="31"/>
        <end position="52"/>
    </location>
</feature>
<keyword evidence="7" id="KW-0436">Ligase</keyword>
<dbReference type="Pfam" id="PF04932">
    <property type="entry name" value="Wzy_C"/>
    <property type="match status" value="1"/>
</dbReference>
<dbReference type="GO" id="GO:0016874">
    <property type="term" value="F:ligase activity"/>
    <property type="evidence" value="ECO:0007669"/>
    <property type="project" value="UniProtKB-KW"/>
</dbReference>
<comment type="subcellular location">
    <subcellularLocation>
        <location evidence="1">Membrane</location>
        <topology evidence="1">Multi-pass membrane protein</topology>
    </subcellularLocation>
</comment>
<feature type="domain" description="O-antigen ligase-related" evidence="6">
    <location>
        <begin position="246"/>
        <end position="395"/>
    </location>
</feature>
<keyword evidence="2 5" id="KW-0812">Transmembrane</keyword>
<dbReference type="PANTHER" id="PTHR37422">
    <property type="entry name" value="TEICHURONIC ACID BIOSYNTHESIS PROTEIN TUAE"/>
    <property type="match status" value="1"/>
</dbReference>
<dbReference type="Proteomes" id="UP000183371">
    <property type="component" value="Unassembled WGS sequence"/>
</dbReference>
<evidence type="ECO:0000256" key="1">
    <source>
        <dbReference type="ARBA" id="ARBA00004141"/>
    </source>
</evidence>
<feature type="transmembrane region" description="Helical" evidence="5">
    <location>
        <begin position="195"/>
        <end position="214"/>
    </location>
</feature>
<name>A0A1I7CMI6_9HYPH</name>
<organism evidence="7 8">
    <name type="scientific">Pseudovibrio denitrificans</name>
    <dbReference type="NCBI Taxonomy" id="258256"/>
    <lineage>
        <taxon>Bacteria</taxon>
        <taxon>Pseudomonadati</taxon>
        <taxon>Pseudomonadota</taxon>
        <taxon>Alphaproteobacteria</taxon>
        <taxon>Hyphomicrobiales</taxon>
        <taxon>Stappiaceae</taxon>
        <taxon>Pseudovibrio</taxon>
    </lineage>
</organism>
<feature type="transmembrane region" description="Helical" evidence="5">
    <location>
        <begin position="442"/>
        <end position="461"/>
    </location>
</feature>
<dbReference type="GO" id="GO:0016020">
    <property type="term" value="C:membrane"/>
    <property type="evidence" value="ECO:0007669"/>
    <property type="project" value="UniProtKB-SubCell"/>
</dbReference>
<feature type="transmembrane region" description="Helical" evidence="5">
    <location>
        <begin position="292"/>
        <end position="311"/>
    </location>
</feature>
<feature type="transmembrane region" description="Helical" evidence="5">
    <location>
        <begin position="418"/>
        <end position="436"/>
    </location>
</feature>